<name>T1GUI7_MEGSC</name>
<dbReference type="Pfam" id="PF00855">
    <property type="entry name" value="PWWP"/>
    <property type="match status" value="1"/>
</dbReference>
<evidence type="ECO:0000313" key="2">
    <source>
        <dbReference type="EnsemblMetazoa" id="MESCA007401-PA"/>
    </source>
</evidence>
<dbReference type="SUPFAM" id="SSF63748">
    <property type="entry name" value="Tudor/PWWP/MBT"/>
    <property type="match status" value="1"/>
</dbReference>
<dbReference type="Gene3D" id="2.30.30.140">
    <property type="match status" value="1"/>
</dbReference>
<proteinExistence type="predicted"/>
<reference evidence="3" key="1">
    <citation type="submission" date="2013-02" db="EMBL/GenBank/DDBJ databases">
        <authorList>
            <person name="Hughes D."/>
        </authorList>
    </citation>
    <scope>NUCLEOTIDE SEQUENCE</scope>
    <source>
        <strain>Durham</strain>
        <strain evidence="3">NC isolate 2 -- Noor lab</strain>
    </source>
</reference>
<organism evidence="2 3">
    <name type="scientific">Megaselia scalaris</name>
    <name type="common">Humpbacked fly</name>
    <name type="synonym">Phora scalaris</name>
    <dbReference type="NCBI Taxonomy" id="36166"/>
    <lineage>
        <taxon>Eukaryota</taxon>
        <taxon>Metazoa</taxon>
        <taxon>Ecdysozoa</taxon>
        <taxon>Arthropoda</taxon>
        <taxon>Hexapoda</taxon>
        <taxon>Insecta</taxon>
        <taxon>Pterygota</taxon>
        <taxon>Neoptera</taxon>
        <taxon>Endopterygota</taxon>
        <taxon>Diptera</taxon>
        <taxon>Brachycera</taxon>
        <taxon>Muscomorpha</taxon>
        <taxon>Platypezoidea</taxon>
        <taxon>Phoridae</taxon>
        <taxon>Megaseliini</taxon>
        <taxon>Megaselia</taxon>
    </lineage>
</organism>
<dbReference type="InterPro" id="IPR000313">
    <property type="entry name" value="PWWP_dom"/>
</dbReference>
<evidence type="ECO:0000313" key="3">
    <source>
        <dbReference type="Proteomes" id="UP000015102"/>
    </source>
</evidence>
<dbReference type="EMBL" id="CAQQ02195731">
    <property type="status" value="NOT_ANNOTATED_CDS"/>
    <property type="molecule type" value="Genomic_DNA"/>
</dbReference>
<dbReference type="AlphaFoldDB" id="T1GUI7"/>
<dbReference type="PROSITE" id="PS50812">
    <property type="entry name" value="PWWP"/>
    <property type="match status" value="1"/>
</dbReference>
<dbReference type="EnsemblMetazoa" id="MESCA007401-RA">
    <property type="protein sequence ID" value="MESCA007401-PA"/>
    <property type="gene ID" value="MESCA007401"/>
</dbReference>
<sequence>MEEEQPQVQSELKINDIVWAKMRGFTPWPAMIVLPPESIKKQTAGKKSVESRCVFFFGSRN</sequence>
<protein>
    <recommendedName>
        <fullName evidence="1">PWWP domain-containing protein</fullName>
    </recommendedName>
</protein>
<evidence type="ECO:0000259" key="1">
    <source>
        <dbReference type="PROSITE" id="PS50812"/>
    </source>
</evidence>
<feature type="domain" description="PWWP" evidence="1">
    <location>
        <begin position="14"/>
        <end position="61"/>
    </location>
</feature>
<keyword evidence="3" id="KW-1185">Reference proteome</keyword>
<dbReference type="HOGENOM" id="CLU_2925263_0_0_1"/>
<dbReference type="Proteomes" id="UP000015102">
    <property type="component" value="Unassembled WGS sequence"/>
</dbReference>
<reference evidence="2" key="2">
    <citation type="submission" date="2015-06" db="UniProtKB">
        <authorList>
            <consortium name="EnsemblMetazoa"/>
        </authorList>
    </citation>
    <scope>IDENTIFICATION</scope>
</reference>
<dbReference type="STRING" id="36166.T1GUI7"/>
<accession>T1GUI7</accession>